<dbReference type="Pfam" id="PF09346">
    <property type="entry name" value="SMI1_KNR4"/>
    <property type="match status" value="1"/>
</dbReference>
<dbReference type="OMA" id="WQCCVAG"/>
<dbReference type="EMBL" id="KQ971306">
    <property type="protein sequence ID" value="EFA11092.1"/>
    <property type="molecule type" value="Genomic_DNA"/>
</dbReference>
<proteinExistence type="predicted"/>
<dbReference type="Proteomes" id="UP000007266">
    <property type="component" value="Linkage group 1"/>
</dbReference>
<dbReference type="STRING" id="7070.D6W681"/>
<feature type="compositionally biased region" description="Basic residues" evidence="1">
    <location>
        <begin position="279"/>
        <end position="290"/>
    </location>
</feature>
<sequence>MEFVVDKVSEDSFYENLLIGLPKVLEKLPSVSDLYLERFSPVQHNNICAWEQKHGVLLPEDLRSFYASTNGLLYTYNFHYRDSGSEEDKVVGRIEVNGLNELAPVYGYEIKPDPGVNMEDDHYELKLGTDSKIFELVNLNDLGRVILVYINHRYLPSIWLHNASMKFNFLADDFTTYLRMCVHHLGIPFWQFSFSGEGIPEWSEMVFRLLAPAILPLHKKIDEIKKHDDEFSDILINKIDSNIFRTTRLTPNTMPPNEPNLTPRQIKKKQLKPKFPPKLQKKPLHHSKKN</sequence>
<dbReference type="eggNOG" id="ENOG502S60Z">
    <property type="taxonomic scope" value="Eukaryota"/>
</dbReference>
<dbReference type="PANTHER" id="PTHR31854:SF2">
    <property type="entry name" value="TUBULIN POLYGLUTAMYLASE COMPLEX SUBUNIT 2"/>
    <property type="match status" value="1"/>
</dbReference>
<accession>D6W681</accession>
<dbReference type="HOGENOM" id="CLU_079178_0_0_1"/>
<dbReference type="InterPro" id="IPR039231">
    <property type="entry name" value="TPGS2"/>
</dbReference>
<evidence type="ECO:0000313" key="3">
    <source>
        <dbReference type="EMBL" id="EFA11092.1"/>
    </source>
</evidence>
<dbReference type="FunCoup" id="D6W681">
    <property type="interactions" value="140"/>
</dbReference>
<feature type="domain" description="Knr4/Smi1-like" evidence="2">
    <location>
        <begin position="41"/>
        <end position="180"/>
    </location>
</feature>
<dbReference type="InterPro" id="IPR037883">
    <property type="entry name" value="Knr4/Smi1-like_sf"/>
</dbReference>
<gene>
    <name evidence="3" type="primary">GLEAN_04689</name>
    <name evidence="3" type="ORF">TcasGA2_TC004689</name>
</gene>
<dbReference type="InterPro" id="IPR018958">
    <property type="entry name" value="Knr4/Smi1-like_dom"/>
</dbReference>
<evidence type="ECO:0000259" key="2">
    <source>
        <dbReference type="SMART" id="SM00860"/>
    </source>
</evidence>
<protein>
    <submittedName>
        <fullName evidence="3">Tubulin polyglutamylase complex subunit 2-like Protein</fullName>
    </submittedName>
</protein>
<evidence type="ECO:0000256" key="1">
    <source>
        <dbReference type="SAM" id="MobiDB-lite"/>
    </source>
</evidence>
<reference evidence="3 4" key="1">
    <citation type="journal article" date="2008" name="Nature">
        <title>The genome of the model beetle and pest Tribolium castaneum.</title>
        <authorList>
            <consortium name="Tribolium Genome Sequencing Consortium"/>
            <person name="Richards S."/>
            <person name="Gibbs R.A."/>
            <person name="Weinstock G.M."/>
            <person name="Brown S.J."/>
            <person name="Denell R."/>
            <person name="Beeman R.W."/>
            <person name="Gibbs R."/>
            <person name="Beeman R.W."/>
            <person name="Brown S.J."/>
            <person name="Bucher G."/>
            <person name="Friedrich M."/>
            <person name="Grimmelikhuijzen C.J."/>
            <person name="Klingler M."/>
            <person name="Lorenzen M."/>
            <person name="Richards S."/>
            <person name="Roth S."/>
            <person name="Schroder R."/>
            <person name="Tautz D."/>
            <person name="Zdobnov E.M."/>
            <person name="Muzny D."/>
            <person name="Gibbs R.A."/>
            <person name="Weinstock G.M."/>
            <person name="Attaway T."/>
            <person name="Bell S."/>
            <person name="Buhay C.J."/>
            <person name="Chandrabose M.N."/>
            <person name="Chavez D."/>
            <person name="Clerk-Blankenburg K.P."/>
            <person name="Cree A."/>
            <person name="Dao M."/>
            <person name="Davis C."/>
            <person name="Chacko J."/>
            <person name="Dinh H."/>
            <person name="Dugan-Rocha S."/>
            <person name="Fowler G."/>
            <person name="Garner T.T."/>
            <person name="Garnes J."/>
            <person name="Gnirke A."/>
            <person name="Hawes A."/>
            <person name="Hernandez J."/>
            <person name="Hines S."/>
            <person name="Holder M."/>
            <person name="Hume J."/>
            <person name="Jhangiani S.N."/>
            <person name="Joshi V."/>
            <person name="Khan Z.M."/>
            <person name="Jackson L."/>
            <person name="Kovar C."/>
            <person name="Kowis A."/>
            <person name="Lee S."/>
            <person name="Lewis L.R."/>
            <person name="Margolis J."/>
            <person name="Morgan M."/>
            <person name="Nazareth L.V."/>
            <person name="Nguyen N."/>
            <person name="Okwuonu G."/>
            <person name="Parker D."/>
            <person name="Richards S."/>
            <person name="Ruiz S.J."/>
            <person name="Santibanez J."/>
            <person name="Savard J."/>
            <person name="Scherer S.E."/>
            <person name="Schneider B."/>
            <person name="Sodergren E."/>
            <person name="Tautz D."/>
            <person name="Vattahil S."/>
            <person name="Villasana D."/>
            <person name="White C.S."/>
            <person name="Wright R."/>
            <person name="Park Y."/>
            <person name="Beeman R.W."/>
            <person name="Lord J."/>
            <person name="Oppert B."/>
            <person name="Lorenzen M."/>
            <person name="Brown S."/>
            <person name="Wang L."/>
            <person name="Savard J."/>
            <person name="Tautz D."/>
            <person name="Richards S."/>
            <person name="Weinstock G."/>
            <person name="Gibbs R.A."/>
            <person name="Liu Y."/>
            <person name="Worley K."/>
            <person name="Weinstock G."/>
            <person name="Elsik C.G."/>
            <person name="Reese J.T."/>
            <person name="Elhaik E."/>
            <person name="Landan G."/>
            <person name="Graur D."/>
            <person name="Arensburger P."/>
            <person name="Atkinson P."/>
            <person name="Beeman R.W."/>
            <person name="Beidler J."/>
            <person name="Brown S.J."/>
            <person name="Demuth J.P."/>
            <person name="Drury D.W."/>
            <person name="Du Y.Z."/>
            <person name="Fujiwara H."/>
            <person name="Lorenzen M."/>
            <person name="Maselli V."/>
            <person name="Osanai M."/>
            <person name="Park Y."/>
            <person name="Robertson H.M."/>
            <person name="Tu Z."/>
            <person name="Wang J.J."/>
            <person name="Wang S."/>
            <person name="Richards S."/>
            <person name="Song H."/>
            <person name="Zhang L."/>
            <person name="Sodergren E."/>
            <person name="Werner D."/>
            <person name="Stanke M."/>
            <person name="Morgenstern B."/>
            <person name="Solovyev V."/>
            <person name="Kosarev P."/>
            <person name="Brown G."/>
            <person name="Chen H.C."/>
            <person name="Ermolaeva O."/>
            <person name="Hlavina W."/>
            <person name="Kapustin Y."/>
            <person name="Kiryutin B."/>
            <person name="Kitts P."/>
            <person name="Maglott D."/>
            <person name="Pruitt K."/>
            <person name="Sapojnikov V."/>
            <person name="Souvorov A."/>
            <person name="Mackey A.J."/>
            <person name="Waterhouse R.M."/>
            <person name="Wyder S."/>
            <person name="Zdobnov E.M."/>
            <person name="Zdobnov E.M."/>
            <person name="Wyder S."/>
            <person name="Kriventseva E.V."/>
            <person name="Kadowaki T."/>
            <person name="Bork P."/>
            <person name="Aranda M."/>
            <person name="Bao R."/>
            <person name="Beermann A."/>
            <person name="Berns N."/>
            <person name="Bolognesi R."/>
            <person name="Bonneton F."/>
            <person name="Bopp D."/>
            <person name="Brown S.J."/>
            <person name="Bucher G."/>
            <person name="Butts T."/>
            <person name="Chaumot A."/>
            <person name="Denell R.E."/>
            <person name="Ferrier D.E."/>
            <person name="Friedrich M."/>
            <person name="Gordon C.M."/>
            <person name="Jindra M."/>
            <person name="Klingler M."/>
            <person name="Lan Q."/>
            <person name="Lattorff H.M."/>
            <person name="Laudet V."/>
            <person name="von Levetsow C."/>
            <person name="Liu Z."/>
            <person name="Lutz R."/>
            <person name="Lynch J.A."/>
            <person name="da Fonseca R.N."/>
            <person name="Posnien N."/>
            <person name="Reuter R."/>
            <person name="Roth S."/>
            <person name="Savard J."/>
            <person name="Schinko J.B."/>
            <person name="Schmitt C."/>
            <person name="Schoppmeier M."/>
            <person name="Schroder R."/>
            <person name="Shippy T.D."/>
            <person name="Simonnet F."/>
            <person name="Marques-Souza H."/>
            <person name="Tautz D."/>
            <person name="Tomoyasu Y."/>
            <person name="Trauner J."/>
            <person name="Van der Zee M."/>
            <person name="Vervoort M."/>
            <person name="Wittkopp N."/>
            <person name="Wimmer E.A."/>
            <person name="Yang X."/>
            <person name="Jones A.K."/>
            <person name="Sattelle D.B."/>
            <person name="Ebert P.R."/>
            <person name="Nelson D."/>
            <person name="Scott J.G."/>
            <person name="Beeman R.W."/>
            <person name="Muthukrishnan S."/>
            <person name="Kramer K.J."/>
            <person name="Arakane Y."/>
            <person name="Beeman R.W."/>
            <person name="Zhu Q."/>
            <person name="Hogenkamp D."/>
            <person name="Dixit R."/>
            <person name="Oppert B."/>
            <person name="Jiang H."/>
            <person name="Zou Z."/>
            <person name="Marshall J."/>
            <person name="Elpidina E."/>
            <person name="Vinokurov K."/>
            <person name="Oppert C."/>
            <person name="Zou Z."/>
            <person name="Evans J."/>
            <person name="Lu Z."/>
            <person name="Zhao P."/>
            <person name="Sumathipala N."/>
            <person name="Altincicek B."/>
            <person name="Vilcinskas A."/>
            <person name="Williams M."/>
            <person name="Hultmark D."/>
            <person name="Hetru C."/>
            <person name="Jiang H."/>
            <person name="Grimmelikhuijzen C.J."/>
            <person name="Hauser F."/>
            <person name="Cazzamali G."/>
            <person name="Williamson M."/>
            <person name="Park Y."/>
            <person name="Li B."/>
            <person name="Tanaka Y."/>
            <person name="Predel R."/>
            <person name="Neupert S."/>
            <person name="Schachtner J."/>
            <person name="Verleyen P."/>
            <person name="Raible F."/>
            <person name="Bork P."/>
            <person name="Friedrich M."/>
            <person name="Walden K.K."/>
            <person name="Robertson H.M."/>
            <person name="Angeli S."/>
            <person name="Foret S."/>
            <person name="Bucher G."/>
            <person name="Schuetz S."/>
            <person name="Maleszka R."/>
            <person name="Wimmer E.A."/>
            <person name="Beeman R.W."/>
            <person name="Lorenzen M."/>
            <person name="Tomoyasu Y."/>
            <person name="Miller S.C."/>
            <person name="Grossmann D."/>
            <person name="Bucher G."/>
        </authorList>
    </citation>
    <scope>NUCLEOTIDE SEQUENCE [LARGE SCALE GENOMIC DNA]</scope>
    <source>
        <strain evidence="3 4">Georgia GA2</strain>
    </source>
</reference>
<evidence type="ECO:0000313" key="4">
    <source>
        <dbReference type="Proteomes" id="UP000007266"/>
    </source>
</evidence>
<name>D6W681_TRICA</name>
<dbReference type="PhylomeDB" id="D6W681"/>
<dbReference type="AlphaFoldDB" id="D6W681"/>
<dbReference type="SUPFAM" id="SSF160631">
    <property type="entry name" value="SMI1/KNR4-like"/>
    <property type="match status" value="1"/>
</dbReference>
<organism evidence="3 4">
    <name type="scientific">Tribolium castaneum</name>
    <name type="common">Red flour beetle</name>
    <dbReference type="NCBI Taxonomy" id="7070"/>
    <lineage>
        <taxon>Eukaryota</taxon>
        <taxon>Metazoa</taxon>
        <taxon>Ecdysozoa</taxon>
        <taxon>Arthropoda</taxon>
        <taxon>Hexapoda</taxon>
        <taxon>Insecta</taxon>
        <taxon>Pterygota</taxon>
        <taxon>Neoptera</taxon>
        <taxon>Endopterygota</taxon>
        <taxon>Coleoptera</taxon>
        <taxon>Polyphaga</taxon>
        <taxon>Cucujiformia</taxon>
        <taxon>Tenebrionidae</taxon>
        <taxon>Tenebrionidae incertae sedis</taxon>
        <taxon>Tribolium</taxon>
    </lineage>
</organism>
<dbReference type="PANTHER" id="PTHR31854">
    <property type="entry name" value="TUBULIN POLYGLUTAMYLASE COMPLEX SUBUNIT 2"/>
    <property type="match status" value="1"/>
</dbReference>
<keyword evidence="4" id="KW-1185">Reference proteome</keyword>
<reference evidence="3 4" key="2">
    <citation type="journal article" date="2010" name="Nucleic Acids Res.">
        <title>BeetleBase in 2010: revisions to provide comprehensive genomic information for Tribolium castaneum.</title>
        <authorList>
            <person name="Kim H.S."/>
            <person name="Murphy T."/>
            <person name="Xia J."/>
            <person name="Caragea D."/>
            <person name="Park Y."/>
            <person name="Beeman R.W."/>
            <person name="Lorenzen M.D."/>
            <person name="Butcher S."/>
            <person name="Manak J.R."/>
            <person name="Brown S.J."/>
        </authorList>
    </citation>
    <scope>GENOME REANNOTATION</scope>
    <source>
        <strain evidence="3 4">Georgia GA2</strain>
    </source>
</reference>
<feature type="region of interest" description="Disordered" evidence="1">
    <location>
        <begin position="247"/>
        <end position="290"/>
    </location>
</feature>
<dbReference type="InParanoid" id="D6W681"/>
<dbReference type="SMART" id="SM00860">
    <property type="entry name" value="SMI1_KNR4"/>
    <property type="match status" value="1"/>
</dbReference>